<dbReference type="Proteomes" id="UP000320390">
    <property type="component" value="Chromosome"/>
</dbReference>
<protein>
    <recommendedName>
        <fullName evidence="5">Large ribosomal subunit protein bL25</fullName>
    </recommendedName>
    <alternativeName>
        <fullName evidence="5">General stress protein CTC</fullName>
    </alternativeName>
</protein>
<dbReference type="OrthoDB" id="9790002at2"/>
<accession>A0A518ER97</accession>
<dbReference type="SUPFAM" id="SSF50715">
    <property type="entry name" value="Ribosomal protein L25-like"/>
    <property type="match status" value="1"/>
</dbReference>
<evidence type="ECO:0000256" key="1">
    <source>
        <dbReference type="ARBA" id="ARBA00022730"/>
    </source>
</evidence>
<dbReference type="GO" id="GO:0008097">
    <property type="term" value="F:5S rRNA binding"/>
    <property type="evidence" value="ECO:0007669"/>
    <property type="project" value="InterPro"/>
</dbReference>
<organism evidence="9 10">
    <name type="scientific">Saltatorellus ferox</name>
    <dbReference type="NCBI Taxonomy" id="2528018"/>
    <lineage>
        <taxon>Bacteria</taxon>
        <taxon>Pseudomonadati</taxon>
        <taxon>Planctomycetota</taxon>
        <taxon>Planctomycetia</taxon>
        <taxon>Planctomycetia incertae sedis</taxon>
        <taxon>Saltatorellus</taxon>
    </lineage>
</organism>
<dbReference type="InterPro" id="IPR020056">
    <property type="entry name" value="Rbsml_bL25/Gln-tRNA_synth_N"/>
</dbReference>
<dbReference type="InterPro" id="IPR020057">
    <property type="entry name" value="Ribosomal_bL25_b-dom"/>
</dbReference>
<dbReference type="NCBIfam" id="TIGR00731">
    <property type="entry name" value="bL25_bact_ctc"/>
    <property type="match status" value="1"/>
</dbReference>
<evidence type="ECO:0000256" key="2">
    <source>
        <dbReference type="ARBA" id="ARBA00022884"/>
    </source>
</evidence>
<comment type="subunit">
    <text evidence="5">Part of the 50S ribosomal subunit; part of the 5S rRNA/L5/L18/L25 subcomplex. Contacts the 5S rRNA. Binds to the 5S rRNA independently of L5 and L18.</text>
</comment>
<proteinExistence type="inferred from homology"/>
<dbReference type="PANTHER" id="PTHR33284">
    <property type="entry name" value="RIBOSOMAL PROTEIN L25/GLN-TRNA SYNTHETASE, ANTI-CODON-BINDING DOMAIN-CONTAINING PROTEIN"/>
    <property type="match status" value="1"/>
</dbReference>
<evidence type="ECO:0000256" key="3">
    <source>
        <dbReference type="ARBA" id="ARBA00022980"/>
    </source>
</evidence>
<dbReference type="InterPro" id="IPR029751">
    <property type="entry name" value="Ribosomal_L25_dom"/>
</dbReference>
<dbReference type="Gene3D" id="2.40.240.10">
    <property type="entry name" value="Ribosomal Protein L25, Chain P"/>
    <property type="match status" value="1"/>
</dbReference>
<dbReference type="InterPro" id="IPR001021">
    <property type="entry name" value="Ribosomal_bL25_long"/>
</dbReference>
<dbReference type="CDD" id="cd00495">
    <property type="entry name" value="Ribosomal_L25_TL5_CTC"/>
    <property type="match status" value="1"/>
</dbReference>
<keyword evidence="4 5" id="KW-0687">Ribonucleoprotein</keyword>
<dbReference type="InterPro" id="IPR020930">
    <property type="entry name" value="Ribosomal_uL5_bac-type"/>
</dbReference>
<feature type="region of interest" description="Disordered" evidence="6">
    <location>
        <begin position="175"/>
        <end position="195"/>
    </location>
</feature>
<dbReference type="InterPro" id="IPR011035">
    <property type="entry name" value="Ribosomal_bL25/Gln-tRNA_synth"/>
</dbReference>
<dbReference type="PANTHER" id="PTHR33284:SF1">
    <property type="entry name" value="RIBOSOMAL PROTEIN L25_GLN-TRNA SYNTHETASE, ANTI-CODON-BINDING DOMAIN-CONTAINING PROTEIN"/>
    <property type="match status" value="1"/>
</dbReference>
<dbReference type="Pfam" id="PF01386">
    <property type="entry name" value="Ribosomal_L25p"/>
    <property type="match status" value="1"/>
</dbReference>
<dbReference type="AlphaFoldDB" id="A0A518ER97"/>
<evidence type="ECO:0000313" key="10">
    <source>
        <dbReference type="Proteomes" id="UP000320390"/>
    </source>
</evidence>
<dbReference type="GO" id="GO:0022625">
    <property type="term" value="C:cytosolic large ribosomal subunit"/>
    <property type="evidence" value="ECO:0007669"/>
    <property type="project" value="TreeGrafter"/>
</dbReference>
<keyword evidence="3 5" id="KW-0689">Ribosomal protein</keyword>
<name>A0A518ER97_9BACT</name>
<reference evidence="9 10" key="1">
    <citation type="submission" date="2019-02" db="EMBL/GenBank/DDBJ databases">
        <title>Deep-cultivation of Planctomycetes and their phenomic and genomic characterization uncovers novel biology.</title>
        <authorList>
            <person name="Wiegand S."/>
            <person name="Jogler M."/>
            <person name="Boedeker C."/>
            <person name="Pinto D."/>
            <person name="Vollmers J."/>
            <person name="Rivas-Marin E."/>
            <person name="Kohn T."/>
            <person name="Peeters S.H."/>
            <person name="Heuer A."/>
            <person name="Rast P."/>
            <person name="Oberbeckmann S."/>
            <person name="Bunk B."/>
            <person name="Jeske O."/>
            <person name="Meyerdierks A."/>
            <person name="Storesund J.E."/>
            <person name="Kallscheuer N."/>
            <person name="Luecker S."/>
            <person name="Lage O.M."/>
            <person name="Pohl T."/>
            <person name="Merkel B.J."/>
            <person name="Hornburger P."/>
            <person name="Mueller R.-W."/>
            <person name="Bruemmer F."/>
            <person name="Labrenz M."/>
            <person name="Spormann A.M."/>
            <person name="Op den Camp H."/>
            <person name="Overmann J."/>
            <person name="Amann R."/>
            <person name="Jetten M.S.M."/>
            <person name="Mascher T."/>
            <person name="Medema M.H."/>
            <person name="Devos D.P."/>
            <person name="Kaster A.-K."/>
            <person name="Ovreas L."/>
            <person name="Rohde M."/>
            <person name="Galperin M.Y."/>
            <person name="Jogler C."/>
        </authorList>
    </citation>
    <scope>NUCLEOTIDE SEQUENCE [LARGE SCALE GENOMIC DNA]</scope>
    <source>
        <strain evidence="9 10">Poly30</strain>
    </source>
</reference>
<dbReference type="InterPro" id="IPR037121">
    <property type="entry name" value="Ribosomal_bL25_C"/>
</dbReference>
<keyword evidence="1 5" id="KW-0699">rRNA-binding</keyword>
<feature type="domain" description="Large ribosomal subunit protein bL25 beta" evidence="8">
    <location>
        <begin position="100"/>
        <end position="175"/>
    </location>
</feature>
<dbReference type="EMBL" id="CP036434">
    <property type="protein sequence ID" value="QDV06611.1"/>
    <property type="molecule type" value="Genomic_DNA"/>
</dbReference>
<dbReference type="Gene3D" id="2.170.120.20">
    <property type="entry name" value="Ribosomal protein L25, beta domain"/>
    <property type="match status" value="1"/>
</dbReference>
<comment type="function">
    <text evidence="5">This is one of the proteins that binds to the 5S RNA in the ribosome where it forms part of the central protuberance.</text>
</comment>
<dbReference type="Pfam" id="PF14693">
    <property type="entry name" value="Ribosomal_TL5_C"/>
    <property type="match status" value="1"/>
</dbReference>
<dbReference type="HAMAP" id="MF_01334">
    <property type="entry name" value="Ribosomal_bL25_CTC"/>
    <property type="match status" value="1"/>
</dbReference>
<comment type="similarity">
    <text evidence="5">Belongs to the bacterial ribosomal protein bL25 family. CTC subfamily.</text>
</comment>
<gene>
    <name evidence="5 9" type="primary">rplY</name>
    <name evidence="5" type="synonym">ctc</name>
    <name evidence="9" type="ORF">Poly30_21210</name>
</gene>
<dbReference type="GO" id="GO:0003735">
    <property type="term" value="F:structural constituent of ribosome"/>
    <property type="evidence" value="ECO:0007669"/>
    <property type="project" value="InterPro"/>
</dbReference>
<feature type="compositionally biased region" description="Basic and acidic residues" evidence="6">
    <location>
        <begin position="184"/>
        <end position="195"/>
    </location>
</feature>
<evidence type="ECO:0000259" key="7">
    <source>
        <dbReference type="Pfam" id="PF01386"/>
    </source>
</evidence>
<evidence type="ECO:0000313" key="9">
    <source>
        <dbReference type="EMBL" id="QDV06611.1"/>
    </source>
</evidence>
<evidence type="ECO:0000256" key="5">
    <source>
        <dbReference type="HAMAP-Rule" id="MF_01334"/>
    </source>
</evidence>
<sequence length="195" mass="21535">MTDGKLSCEVRKTLGSRSARRLRAYGRMVASLQAHDKDEHVNLHFDEASFHALRRNHVHLFDLEFDGKSEAAIVGELQWDSFGDTLQHVEFKRVVRGEKTESEVPLKFRGTPVGVLTHDLNEVTILCLPSVIPDAIIVNVDGLEPGTHVKAKDVKLPDGVELVIDPEHDLAVITELRSGPQSDGEEKGEGEGEDA</sequence>
<keyword evidence="10" id="KW-1185">Reference proteome</keyword>
<evidence type="ECO:0000256" key="6">
    <source>
        <dbReference type="SAM" id="MobiDB-lite"/>
    </source>
</evidence>
<dbReference type="RefSeq" id="WP_145196945.1">
    <property type="nucleotide sequence ID" value="NZ_CP036434.1"/>
</dbReference>
<dbReference type="GO" id="GO:0006412">
    <property type="term" value="P:translation"/>
    <property type="evidence" value="ECO:0007669"/>
    <property type="project" value="UniProtKB-UniRule"/>
</dbReference>
<feature type="domain" description="Large ribosomal subunit protein bL25 L25" evidence="7">
    <location>
        <begin position="6"/>
        <end position="91"/>
    </location>
</feature>
<evidence type="ECO:0000259" key="8">
    <source>
        <dbReference type="Pfam" id="PF14693"/>
    </source>
</evidence>
<keyword evidence="2 5" id="KW-0694">RNA-binding</keyword>
<evidence type="ECO:0000256" key="4">
    <source>
        <dbReference type="ARBA" id="ARBA00023274"/>
    </source>
</evidence>